<name>A0A7W6JTC2_9SPHN</name>
<dbReference type="Proteomes" id="UP000557392">
    <property type="component" value="Unassembled WGS sequence"/>
</dbReference>
<dbReference type="InterPro" id="IPR007048">
    <property type="entry name" value="IraD/Gp25-like"/>
</dbReference>
<proteinExistence type="predicted"/>
<feature type="domain" description="IraD/Gp25-like" evidence="1">
    <location>
        <begin position="40"/>
        <end position="124"/>
    </location>
</feature>
<keyword evidence="3" id="KW-1185">Reference proteome</keyword>
<evidence type="ECO:0000313" key="3">
    <source>
        <dbReference type="Proteomes" id="UP000557392"/>
    </source>
</evidence>
<dbReference type="SUPFAM" id="SSF160719">
    <property type="entry name" value="gpW/gp25-like"/>
    <property type="match status" value="1"/>
</dbReference>
<evidence type="ECO:0000259" key="1">
    <source>
        <dbReference type="Pfam" id="PF04965"/>
    </source>
</evidence>
<organism evidence="2 3">
    <name type="scientific">Sphingomonas kyeonggiensis</name>
    <dbReference type="NCBI Taxonomy" id="1268553"/>
    <lineage>
        <taxon>Bacteria</taxon>
        <taxon>Pseudomonadati</taxon>
        <taxon>Pseudomonadota</taxon>
        <taxon>Alphaproteobacteria</taxon>
        <taxon>Sphingomonadales</taxon>
        <taxon>Sphingomonadaceae</taxon>
        <taxon>Sphingomonas</taxon>
    </lineage>
</organism>
<comment type="caution">
    <text evidence="2">The sequence shown here is derived from an EMBL/GenBank/DDBJ whole genome shotgun (WGS) entry which is preliminary data.</text>
</comment>
<sequence length="139" mass="14799">MSGPIVTGGAPQLPQVGTGWPLLPVPDAEGRLAWPDPALSVRQKIEAILRTAPGEQLMRPRFGAGLEALIDRPNTLTTRAEAHDAVLQALSLYEKRIVVDGVDVAEGDDPRELIVSIAYRLRPTGVPGRIEARVPVGAA</sequence>
<gene>
    <name evidence="2" type="ORF">GGR46_002758</name>
</gene>
<evidence type="ECO:0000313" key="2">
    <source>
        <dbReference type="EMBL" id="MBB4099194.1"/>
    </source>
</evidence>
<dbReference type="Gene3D" id="3.10.450.40">
    <property type="match status" value="1"/>
</dbReference>
<accession>A0A7W6JTC2</accession>
<dbReference type="EMBL" id="JACIEH010000002">
    <property type="protein sequence ID" value="MBB4099194.1"/>
    <property type="molecule type" value="Genomic_DNA"/>
</dbReference>
<reference evidence="2 3" key="1">
    <citation type="submission" date="2020-08" db="EMBL/GenBank/DDBJ databases">
        <title>Genomic Encyclopedia of Type Strains, Phase IV (KMG-IV): sequencing the most valuable type-strain genomes for metagenomic binning, comparative biology and taxonomic classification.</title>
        <authorList>
            <person name="Goeker M."/>
        </authorList>
    </citation>
    <scope>NUCLEOTIDE SEQUENCE [LARGE SCALE GENOMIC DNA]</scope>
    <source>
        <strain evidence="2 3">DSM 101806</strain>
    </source>
</reference>
<dbReference type="AlphaFoldDB" id="A0A7W6JTC2"/>
<protein>
    <recommendedName>
        <fullName evidence="1">IraD/Gp25-like domain-containing protein</fullName>
    </recommendedName>
</protein>
<dbReference type="RefSeq" id="WP_183998487.1">
    <property type="nucleotide sequence ID" value="NZ_JACIEH010000002.1"/>
</dbReference>
<dbReference type="Pfam" id="PF04965">
    <property type="entry name" value="GPW_gp25"/>
    <property type="match status" value="1"/>
</dbReference>